<proteinExistence type="predicted"/>
<name>A0A0L0W794_GOTPU</name>
<dbReference type="Proteomes" id="UP000037267">
    <property type="component" value="Unassembled WGS sequence"/>
</dbReference>
<dbReference type="RefSeq" id="WP_050356228.1">
    <property type="nucleotide sequence ID" value="NZ_LGSS01000017.1"/>
</dbReference>
<dbReference type="AlphaFoldDB" id="A0A0L0W794"/>
<dbReference type="EMBL" id="LGSS01000017">
    <property type="protein sequence ID" value="KNF07384.1"/>
    <property type="molecule type" value="Genomic_DNA"/>
</dbReference>
<sequence>MLKNLTKREKKLLKILFTLIIVFIIFKTVTEPRIVEIKKLKLEEESYTRKVEIKKHENTLKEKYKRDFELLSEKSKKLSDKFYKDITQENIVYILNSIIKELDFNVTSISFEENKYEGELQEKSENFEVGKNINFLDVLISYESDYYQIMEFIKKVEKIDKKILISSVEMIIDNLGIKGNINLRFYESRYVQKQLKRENYES</sequence>
<dbReference type="STRING" id="1503.CLPU_17c00090"/>
<evidence type="ECO:0000256" key="1">
    <source>
        <dbReference type="SAM" id="Coils"/>
    </source>
</evidence>
<comment type="caution">
    <text evidence="3">The sequence shown here is derived from an EMBL/GenBank/DDBJ whole genome shotgun (WGS) entry which is preliminary data.</text>
</comment>
<evidence type="ECO:0000313" key="4">
    <source>
        <dbReference type="Proteomes" id="UP000037267"/>
    </source>
</evidence>
<reference evidence="4" key="1">
    <citation type="submission" date="2015-07" db="EMBL/GenBank/DDBJ databases">
        <title>Draft genome sequence of the purine-degrading Gottschalkia purinilyticum DSM 1384 (formerly Clostridium purinilyticum).</title>
        <authorList>
            <person name="Poehlein A."/>
            <person name="Schiel-Bengelsdorf B."/>
            <person name="Bengelsdorf F.R."/>
            <person name="Daniel R."/>
            <person name="Duerre P."/>
        </authorList>
    </citation>
    <scope>NUCLEOTIDE SEQUENCE [LARGE SCALE GENOMIC DNA]</scope>
    <source>
        <strain evidence="4">DSM 1384</strain>
    </source>
</reference>
<evidence type="ECO:0000313" key="3">
    <source>
        <dbReference type="EMBL" id="KNF07384.1"/>
    </source>
</evidence>
<protein>
    <recommendedName>
        <fullName evidence="5">Tfp pilus assembly protein PilO</fullName>
    </recommendedName>
</protein>
<evidence type="ECO:0000256" key="2">
    <source>
        <dbReference type="SAM" id="Phobius"/>
    </source>
</evidence>
<keyword evidence="2" id="KW-1133">Transmembrane helix</keyword>
<keyword evidence="2" id="KW-0812">Transmembrane</keyword>
<feature type="transmembrane region" description="Helical" evidence="2">
    <location>
        <begin position="12"/>
        <end position="29"/>
    </location>
</feature>
<keyword evidence="4" id="KW-1185">Reference proteome</keyword>
<gene>
    <name evidence="3" type="ORF">CLPU_17c00090</name>
</gene>
<accession>A0A0L0W794</accession>
<feature type="coiled-coil region" evidence="1">
    <location>
        <begin position="37"/>
        <end position="81"/>
    </location>
</feature>
<evidence type="ECO:0008006" key="5">
    <source>
        <dbReference type="Google" id="ProtNLM"/>
    </source>
</evidence>
<keyword evidence="1" id="KW-0175">Coiled coil</keyword>
<keyword evidence="2" id="KW-0472">Membrane</keyword>
<organism evidence="3 4">
    <name type="scientific">Gottschalkia purinilytica</name>
    <name type="common">Clostridium purinilyticum</name>
    <dbReference type="NCBI Taxonomy" id="1503"/>
    <lineage>
        <taxon>Bacteria</taxon>
        <taxon>Bacillati</taxon>
        <taxon>Bacillota</taxon>
        <taxon>Tissierellia</taxon>
        <taxon>Tissierellales</taxon>
        <taxon>Gottschalkiaceae</taxon>
        <taxon>Gottschalkia</taxon>
    </lineage>
</organism>